<dbReference type="AlphaFoldDB" id="A0A8J3QD03"/>
<reference evidence="1" key="1">
    <citation type="submission" date="2021-01" db="EMBL/GenBank/DDBJ databases">
        <title>Whole genome shotgun sequence of Rhizocola hellebori NBRC 109834.</title>
        <authorList>
            <person name="Komaki H."/>
            <person name="Tamura T."/>
        </authorList>
    </citation>
    <scope>NUCLEOTIDE SEQUENCE</scope>
    <source>
        <strain evidence="1">NBRC 109834</strain>
    </source>
</reference>
<dbReference type="RefSeq" id="WP_203911190.1">
    <property type="nucleotide sequence ID" value="NZ_BONY01000036.1"/>
</dbReference>
<dbReference type="EMBL" id="BONY01000036">
    <property type="protein sequence ID" value="GIH07400.1"/>
    <property type="molecule type" value="Genomic_DNA"/>
</dbReference>
<keyword evidence="2" id="KW-1185">Reference proteome</keyword>
<comment type="caution">
    <text evidence="1">The sequence shown here is derived from an EMBL/GenBank/DDBJ whole genome shotgun (WGS) entry which is preliminary data.</text>
</comment>
<evidence type="ECO:0000313" key="1">
    <source>
        <dbReference type="EMBL" id="GIH07400.1"/>
    </source>
</evidence>
<gene>
    <name evidence="1" type="ORF">Rhe02_54670</name>
</gene>
<proteinExistence type="predicted"/>
<organism evidence="1 2">
    <name type="scientific">Rhizocola hellebori</name>
    <dbReference type="NCBI Taxonomy" id="1392758"/>
    <lineage>
        <taxon>Bacteria</taxon>
        <taxon>Bacillati</taxon>
        <taxon>Actinomycetota</taxon>
        <taxon>Actinomycetes</taxon>
        <taxon>Micromonosporales</taxon>
        <taxon>Micromonosporaceae</taxon>
        <taxon>Rhizocola</taxon>
    </lineage>
</organism>
<evidence type="ECO:0000313" key="2">
    <source>
        <dbReference type="Proteomes" id="UP000612899"/>
    </source>
</evidence>
<sequence length="88" mass="10496">MKLDSHGRVPYEKLSPDEREALHEWCQQHDIEHTSVPIDTRIERIGNEWEVDVFDLRKGQPYLVSESKGMAIITLRRPFKAELPWRKR</sequence>
<protein>
    <submittedName>
        <fullName evidence="1">Uncharacterized protein</fullName>
    </submittedName>
</protein>
<accession>A0A8J3QD03</accession>
<name>A0A8J3QD03_9ACTN</name>
<dbReference type="Proteomes" id="UP000612899">
    <property type="component" value="Unassembled WGS sequence"/>
</dbReference>